<keyword evidence="1" id="KW-0472">Membrane</keyword>
<evidence type="ECO:0000256" key="1">
    <source>
        <dbReference type="SAM" id="Phobius"/>
    </source>
</evidence>
<sequence>MSKISRFVLEGAVVLMLIFVIMPILSGMLMTWMYVPQMIQSESSSVQSFEASPLLMFGLAILTFFVYIMIRTGITRVIRKGKPSE</sequence>
<accession>A0ABY8X606</accession>
<keyword evidence="3" id="KW-1185">Reference proteome</keyword>
<organism evidence="2 3">
    <name type="scientific">Paenibacillus polygoni</name>
    <dbReference type="NCBI Taxonomy" id="3050112"/>
    <lineage>
        <taxon>Bacteria</taxon>
        <taxon>Bacillati</taxon>
        <taxon>Bacillota</taxon>
        <taxon>Bacilli</taxon>
        <taxon>Bacillales</taxon>
        <taxon>Paenibacillaceae</taxon>
        <taxon>Paenibacillus</taxon>
    </lineage>
</organism>
<protein>
    <submittedName>
        <fullName evidence="2">Uncharacterized protein</fullName>
    </submittedName>
</protein>
<dbReference type="RefSeq" id="WP_285748299.1">
    <property type="nucleotide sequence ID" value="NZ_CP127162.1"/>
</dbReference>
<evidence type="ECO:0000313" key="3">
    <source>
        <dbReference type="Proteomes" id="UP001236415"/>
    </source>
</evidence>
<feature type="transmembrane region" description="Helical" evidence="1">
    <location>
        <begin position="54"/>
        <end position="74"/>
    </location>
</feature>
<keyword evidence="1" id="KW-1133">Transmembrane helix</keyword>
<name>A0ABY8X606_9BACL</name>
<proteinExistence type="predicted"/>
<evidence type="ECO:0000313" key="2">
    <source>
        <dbReference type="EMBL" id="WIV20961.1"/>
    </source>
</evidence>
<gene>
    <name evidence="2" type="ORF">QPK24_09965</name>
</gene>
<reference evidence="2 3" key="1">
    <citation type="submission" date="2023-06" db="EMBL/GenBank/DDBJ databases">
        <title>Paenibacillus polygonum sp. nov., an endophytic bacterium, isolated from Polygonum lapathifolium L. in Nanji Wetland National Nature Reserve, South of Poyang Lake, Jiangxi Province, China.</title>
        <authorList>
            <person name="Yu Z."/>
        </authorList>
    </citation>
    <scope>NUCLEOTIDE SEQUENCE [LARGE SCALE GENOMIC DNA]</scope>
    <source>
        <strain evidence="2 3">C31</strain>
    </source>
</reference>
<dbReference type="EMBL" id="CP127162">
    <property type="protein sequence ID" value="WIV20961.1"/>
    <property type="molecule type" value="Genomic_DNA"/>
</dbReference>
<feature type="transmembrane region" description="Helical" evidence="1">
    <location>
        <begin position="12"/>
        <end position="34"/>
    </location>
</feature>
<keyword evidence="1" id="KW-0812">Transmembrane</keyword>
<dbReference type="Proteomes" id="UP001236415">
    <property type="component" value="Chromosome"/>
</dbReference>